<evidence type="ECO:0000313" key="1">
    <source>
        <dbReference type="EMBL" id="KAG6399063.1"/>
    </source>
</evidence>
<dbReference type="Proteomes" id="UP000298416">
    <property type="component" value="Unassembled WGS sequence"/>
</dbReference>
<gene>
    <name evidence="1" type="ORF">SASPL_140537</name>
</gene>
<dbReference type="AlphaFoldDB" id="A0A8X8WRV6"/>
<accession>A0A8X8WRV6</accession>
<organism evidence="1">
    <name type="scientific">Salvia splendens</name>
    <name type="common">Scarlet sage</name>
    <dbReference type="NCBI Taxonomy" id="180675"/>
    <lineage>
        <taxon>Eukaryota</taxon>
        <taxon>Viridiplantae</taxon>
        <taxon>Streptophyta</taxon>
        <taxon>Embryophyta</taxon>
        <taxon>Tracheophyta</taxon>
        <taxon>Spermatophyta</taxon>
        <taxon>Magnoliopsida</taxon>
        <taxon>eudicotyledons</taxon>
        <taxon>Gunneridae</taxon>
        <taxon>Pentapetalae</taxon>
        <taxon>asterids</taxon>
        <taxon>lamiids</taxon>
        <taxon>Lamiales</taxon>
        <taxon>Lamiaceae</taxon>
        <taxon>Nepetoideae</taxon>
        <taxon>Mentheae</taxon>
        <taxon>Salviinae</taxon>
        <taxon>Salvia</taxon>
        <taxon>Salvia subgen. Calosphace</taxon>
        <taxon>core Calosphace</taxon>
    </lineage>
</organism>
<name>A0A8X8WRV6_SALSN</name>
<comment type="caution">
    <text evidence="1">The sequence shown here is derived from an EMBL/GenBank/DDBJ whole genome shotgun (WGS) entry which is preliminary data.</text>
</comment>
<sequence>MLFTFGRLDFVDSREEICGVPSNCDIQIRRDSFQSIVIEVDWQRMASPRTPSPYQQDMCLVHLSNIYQLAAPHTKTNQV</sequence>
<keyword evidence="2" id="KW-1185">Reference proteome</keyword>
<protein>
    <submittedName>
        <fullName evidence="1">Uncharacterized protein</fullName>
    </submittedName>
</protein>
<proteinExistence type="predicted"/>
<reference evidence="1" key="1">
    <citation type="submission" date="2018-01" db="EMBL/GenBank/DDBJ databases">
        <authorList>
            <person name="Mao J.F."/>
        </authorList>
    </citation>
    <scope>NUCLEOTIDE SEQUENCE</scope>
    <source>
        <strain evidence="1">Huo1</strain>
        <tissue evidence="1">Leaf</tissue>
    </source>
</reference>
<dbReference type="EMBL" id="PNBA02000015">
    <property type="protein sequence ID" value="KAG6399063.1"/>
    <property type="molecule type" value="Genomic_DNA"/>
</dbReference>
<reference evidence="1" key="2">
    <citation type="submission" date="2020-08" db="EMBL/GenBank/DDBJ databases">
        <title>Plant Genome Project.</title>
        <authorList>
            <person name="Zhang R.-G."/>
        </authorList>
    </citation>
    <scope>NUCLEOTIDE SEQUENCE</scope>
    <source>
        <strain evidence="1">Huo1</strain>
        <tissue evidence="1">Leaf</tissue>
    </source>
</reference>
<evidence type="ECO:0000313" key="2">
    <source>
        <dbReference type="Proteomes" id="UP000298416"/>
    </source>
</evidence>